<reference evidence="3" key="1">
    <citation type="submission" date="2016-10" db="EMBL/GenBank/DDBJ databases">
        <authorList>
            <person name="Varghese N."/>
            <person name="Submissions S."/>
        </authorList>
    </citation>
    <scope>NUCLEOTIDE SEQUENCE [LARGE SCALE GENOMIC DNA]</scope>
    <source>
        <strain evidence="3">DSM 23515</strain>
    </source>
</reference>
<gene>
    <name evidence="2" type="ORF">SAMN04488033_101324</name>
</gene>
<evidence type="ECO:0000259" key="1">
    <source>
        <dbReference type="Pfam" id="PF04230"/>
    </source>
</evidence>
<dbReference type="EMBL" id="FOOH01000001">
    <property type="protein sequence ID" value="SFF60215.1"/>
    <property type="molecule type" value="Genomic_DNA"/>
</dbReference>
<protein>
    <submittedName>
        <fullName evidence="2">Polysaccharide pyruvyl transferase</fullName>
    </submittedName>
</protein>
<dbReference type="GO" id="GO:0016740">
    <property type="term" value="F:transferase activity"/>
    <property type="evidence" value="ECO:0007669"/>
    <property type="project" value="UniProtKB-KW"/>
</dbReference>
<sequence length="374" mass="43237">MKQRIALLTLPLGHNYGGIIQNYALQKVLSKMGHEVLTVNRRADNPHSRIKVLASKYKSDFQRKILQSKNPKYLSYNTVFKQNLSFINKYIKLSPELESTEALIAYFKKEKFDDVIVGSDQVWRPKYSPNIFNFYLDFIEGSNIKKLAYAASFGTEEWEYSNKQTKKCSELINQFKAVSVRENSGVQMSGKYLKMQDAILALDPTLLLEAEDYSQLIGEQQNRSGLFTYVLDDAEIKKDFINSCSEYLKLEVSTNQAKYPTHIYKSDKPEDYIVPSLEGWLQGFRDSDFVITDSFHGTLFSIINKKQFLSLVNVDRGASRFESILKQLGLEDRLVYDVKKFDMAKLENEIDYAEVYSKLNILKDHSLNFLKKNI</sequence>
<name>A0A1I2JZB2_9FLAO</name>
<dbReference type="Pfam" id="PF04230">
    <property type="entry name" value="PS_pyruv_trans"/>
    <property type="match status" value="1"/>
</dbReference>
<dbReference type="InterPro" id="IPR007345">
    <property type="entry name" value="Polysacch_pyruvyl_Trfase"/>
</dbReference>
<feature type="domain" description="Polysaccharide pyruvyl transferase" evidence="1">
    <location>
        <begin position="15"/>
        <end position="313"/>
    </location>
</feature>
<proteinExistence type="predicted"/>
<organism evidence="2 3">
    <name type="scientific">Salegentibacter agarivorans</name>
    <dbReference type="NCBI Taxonomy" id="345907"/>
    <lineage>
        <taxon>Bacteria</taxon>
        <taxon>Pseudomonadati</taxon>
        <taxon>Bacteroidota</taxon>
        <taxon>Flavobacteriia</taxon>
        <taxon>Flavobacteriales</taxon>
        <taxon>Flavobacteriaceae</taxon>
        <taxon>Salegentibacter</taxon>
    </lineage>
</organism>
<evidence type="ECO:0000313" key="3">
    <source>
        <dbReference type="Proteomes" id="UP000199116"/>
    </source>
</evidence>
<keyword evidence="2" id="KW-0808">Transferase</keyword>
<accession>A0A1I2JZB2</accession>
<keyword evidence="3" id="KW-1185">Reference proteome</keyword>
<dbReference type="Proteomes" id="UP000199116">
    <property type="component" value="Unassembled WGS sequence"/>
</dbReference>
<evidence type="ECO:0000313" key="2">
    <source>
        <dbReference type="EMBL" id="SFF60215.1"/>
    </source>
</evidence>
<dbReference type="RefSeq" id="WP_093302317.1">
    <property type="nucleotide sequence ID" value="NZ_FOOH01000001.1"/>
</dbReference>
<dbReference type="AlphaFoldDB" id="A0A1I2JZB2"/>